<reference evidence="1" key="1">
    <citation type="submission" date="2019-12" db="EMBL/GenBank/DDBJ databases">
        <title>Genome sequencing and annotation of Brassica cretica.</title>
        <authorList>
            <person name="Studholme D.J."/>
            <person name="Sarris P.F."/>
        </authorList>
    </citation>
    <scope>NUCLEOTIDE SEQUENCE</scope>
    <source>
        <strain evidence="1">PFS-001/15</strain>
        <tissue evidence="1">Leaf</tissue>
    </source>
</reference>
<comment type="caution">
    <text evidence="1">The sequence shown here is derived from an EMBL/GenBank/DDBJ whole genome shotgun (WGS) entry which is preliminary data.</text>
</comment>
<evidence type="ECO:0000313" key="2">
    <source>
        <dbReference type="Proteomes" id="UP000712281"/>
    </source>
</evidence>
<evidence type="ECO:0000313" key="1">
    <source>
        <dbReference type="EMBL" id="KAF2551843.1"/>
    </source>
</evidence>
<gene>
    <name evidence="1" type="ORF">F2Q68_00037706</name>
</gene>
<accession>A0A8S9H1D4</accession>
<dbReference type="AlphaFoldDB" id="A0A8S9H1D4"/>
<dbReference type="EMBL" id="QGKW02001988">
    <property type="protein sequence ID" value="KAF2551843.1"/>
    <property type="molecule type" value="Genomic_DNA"/>
</dbReference>
<protein>
    <submittedName>
        <fullName evidence="1">Uncharacterized protein</fullName>
    </submittedName>
</protein>
<name>A0A8S9H1D4_BRACR</name>
<proteinExistence type="predicted"/>
<organism evidence="1 2">
    <name type="scientific">Brassica cretica</name>
    <name type="common">Mustard</name>
    <dbReference type="NCBI Taxonomy" id="69181"/>
    <lineage>
        <taxon>Eukaryota</taxon>
        <taxon>Viridiplantae</taxon>
        <taxon>Streptophyta</taxon>
        <taxon>Embryophyta</taxon>
        <taxon>Tracheophyta</taxon>
        <taxon>Spermatophyta</taxon>
        <taxon>Magnoliopsida</taxon>
        <taxon>eudicotyledons</taxon>
        <taxon>Gunneridae</taxon>
        <taxon>Pentapetalae</taxon>
        <taxon>rosids</taxon>
        <taxon>malvids</taxon>
        <taxon>Brassicales</taxon>
        <taxon>Brassicaceae</taxon>
        <taxon>Brassiceae</taxon>
        <taxon>Brassica</taxon>
    </lineage>
</organism>
<sequence length="99" mass="11127">MNHGQLAKPIVLRGKKHDYDATLTEFLGSLMDYNPTVNFSFHCLEHLISSSMIGGSVLVMLFQILDDLVDHYLAKSGFQCPDEGLVGFLLIHYHNGSRF</sequence>
<dbReference type="Proteomes" id="UP000712281">
    <property type="component" value="Unassembled WGS sequence"/>
</dbReference>